<feature type="region of interest" description="Disordered" evidence="11">
    <location>
        <begin position="1"/>
        <end position="23"/>
    </location>
</feature>
<organism evidence="12 13">
    <name type="scientific">Akanthomyces lecanii RCEF 1005</name>
    <dbReference type="NCBI Taxonomy" id="1081108"/>
    <lineage>
        <taxon>Eukaryota</taxon>
        <taxon>Fungi</taxon>
        <taxon>Dikarya</taxon>
        <taxon>Ascomycota</taxon>
        <taxon>Pezizomycotina</taxon>
        <taxon>Sordariomycetes</taxon>
        <taxon>Hypocreomycetidae</taxon>
        <taxon>Hypocreales</taxon>
        <taxon>Cordycipitaceae</taxon>
        <taxon>Akanthomyces</taxon>
        <taxon>Cordyceps confragosa</taxon>
    </lineage>
</organism>
<dbReference type="STRING" id="1081108.A0A162N4Q5"/>
<gene>
    <name evidence="12" type="ORF">LEL_07487</name>
</gene>
<feature type="compositionally biased region" description="Basic and acidic residues" evidence="11">
    <location>
        <begin position="89"/>
        <end position="99"/>
    </location>
</feature>
<comment type="similarity">
    <text evidence="2">Belongs to the GLE1 family.</text>
</comment>
<keyword evidence="13" id="KW-1185">Reference proteome</keyword>
<feature type="compositionally biased region" description="Polar residues" evidence="11">
    <location>
        <begin position="147"/>
        <end position="159"/>
    </location>
</feature>
<dbReference type="InterPro" id="IPR038506">
    <property type="entry name" value="GLE1-like_sf"/>
</dbReference>
<dbReference type="GO" id="GO:0044614">
    <property type="term" value="C:nuclear pore cytoplasmic filaments"/>
    <property type="evidence" value="ECO:0007669"/>
    <property type="project" value="TreeGrafter"/>
</dbReference>
<evidence type="ECO:0000256" key="8">
    <source>
        <dbReference type="ARBA" id="ARBA00023242"/>
    </source>
</evidence>
<dbReference type="GO" id="GO:0005737">
    <property type="term" value="C:cytoplasm"/>
    <property type="evidence" value="ECO:0007669"/>
    <property type="project" value="TreeGrafter"/>
</dbReference>
<evidence type="ECO:0000256" key="5">
    <source>
        <dbReference type="ARBA" id="ARBA00022927"/>
    </source>
</evidence>
<evidence type="ECO:0000256" key="10">
    <source>
        <dbReference type="ARBA" id="ARBA00029983"/>
    </source>
</evidence>
<evidence type="ECO:0000313" key="12">
    <source>
        <dbReference type="EMBL" id="OAA75499.1"/>
    </source>
</evidence>
<evidence type="ECO:0000256" key="1">
    <source>
        <dbReference type="ARBA" id="ARBA00004567"/>
    </source>
</evidence>
<reference evidence="12 13" key="1">
    <citation type="journal article" date="2016" name="Genome Biol. Evol.">
        <title>Divergent and convergent evolution of fungal pathogenicity.</title>
        <authorList>
            <person name="Shang Y."/>
            <person name="Xiao G."/>
            <person name="Zheng P."/>
            <person name="Cen K."/>
            <person name="Zhan S."/>
            <person name="Wang C."/>
        </authorList>
    </citation>
    <scope>NUCLEOTIDE SEQUENCE [LARGE SCALE GENOMIC DNA]</scope>
    <source>
        <strain evidence="12 13">RCEF 1005</strain>
    </source>
</reference>
<dbReference type="GO" id="GO:0031369">
    <property type="term" value="F:translation initiation factor binding"/>
    <property type="evidence" value="ECO:0007669"/>
    <property type="project" value="TreeGrafter"/>
</dbReference>
<dbReference type="Gene3D" id="1.25.40.510">
    <property type="entry name" value="GLE1-like"/>
    <property type="match status" value="1"/>
</dbReference>
<dbReference type="AlphaFoldDB" id="A0A162N4Q5"/>
<keyword evidence="4" id="KW-0509">mRNA transport</keyword>
<sequence>MSRSSPARRSQQPPSSPERNFRHSFLFDTRNDELSHLDALAAAQAEHERVREAAVRVFEMHELKEESERIRQQQEREQERLKAEAELAEKERKLQELRAKSIPKPAPPPEPKPEPVKATPSLPAKPVEQTAELHSQTQQKPVVKQEPVSSPSPLTNGFGLNTAKPAQPAAQPPPVSNLASPVANNTQSKSQQVVSQPTPKAPEPPKSSESTEQYVKIHQELKKLRASLQAEAKVPGSPLKGTMGTYRREIRVSIGQLTSGRGANNPSIKKITTALLDALQQKVPSPPVEVNKFVVNVREPVEGAANNGATLPALFVYLVNICAKGIINQFISECGANPKAADPIGVFTAHVFSMPEFQWRGASLIDILIAKFRIACPVLFGLSGNDKTERGRVALGWRRDGPSWITEQSHNDRMAGLAAGYAAVSLRDFSRSSKANPYPPAHYWTALAGIVNCPAGHTSNTQYVVVRYMIDGHEQRFLNFYGNAAVAALRLALVEFPKKAPGNSPAAGSLQALAEVLKSTSGLILA</sequence>
<evidence type="ECO:0000256" key="7">
    <source>
        <dbReference type="ARBA" id="ARBA00023132"/>
    </source>
</evidence>
<keyword evidence="5" id="KW-0653">Protein transport</keyword>
<dbReference type="PANTHER" id="PTHR12960">
    <property type="entry name" value="GLE-1-RELATED"/>
    <property type="match status" value="1"/>
</dbReference>
<comment type="subcellular location">
    <subcellularLocation>
        <location evidence="1">Nucleus</location>
        <location evidence="1">Nuclear pore complex</location>
    </subcellularLocation>
</comment>
<dbReference type="OrthoDB" id="420884at2759"/>
<accession>A0A162N4Q5</accession>
<evidence type="ECO:0000256" key="2">
    <source>
        <dbReference type="ARBA" id="ARBA00011056"/>
    </source>
</evidence>
<evidence type="ECO:0000313" key="13">
    <source>
        <dbReference type="Proteomes" id="UP000076881"/>
    </source>
</evidence>
<feature type="region of interest" description="Disordered" evidence="11">
    <location>
        <begin position="63"/>
        <end position="82"/>
    </location>
</feature>
<keyword evidence="6" id="KW-0811">Translocation</keyword>
<keyword evidence="7" id="KW-0906">Nuclear pore complex</keyword>
<dbReference type="GO" id="GO:0000822">
    <property type="term" value="F:inositol hexakisphosphate binding"/>
    <property type="evidence" value="ECO:0007669"/>
    <property type="project" value="TreeGrafter"/>
</dbReference>
<feature type="compositionally biased region" description="Low complexity" evidence="11">
    <location>
        <begin position="1"/>
        <end position="13"/>
    </location>
</feature>
<dbReference type="EMBL" id="AZHF01000005">
    <property type="protein sequence ID" value="OAA75499.1"/>
    <property type="molecule type" value="Genomic_DNA"/>
</dbReference>
<dbReference type="Pfam" id="PF07817">
    <property type="entry name" value="GLE1"/>
    <property type="match status" value="1"/>
</dbReference>
<comment type="caution">
    <text evidence="12">The sequence shown here is derived from an EMBL/GenBank/DDBJ whole genome shotgun (WGS) entry which is preliminary data.</text>
</comment>
<proteinExistence type="inferred from homology"/>
<dbReference type="PANTHER" id="PTHR12960:SF0">
    <property type="entry name" value="MRNA EXPORT FACTOR GLE1"/>
    <property type="match status" value="1"/>
</dbReference>
<dbReference type="GO" id="GO:0016973">
    <property type="term" value="P:poly(A)+ mRNA export from nucleus"/>
    <property type="evidence" value="ECO:0007669"/>
    <property type="project" value="InterPro"/>
</dbReference>
<feature type="compositionally biased region" description="Polar residues" evidence="11">
    <location>
        <begin position="177"/>
        <end position="194"/>
    </location>
</feature>
<dbReference type="Proteomes" id="UP000076881">
    <property type="component" value="Unassembled WGS sequence"/>
</dbReference>
<keyword evidence="3" id="KW-0813">Transport</keyword>
<evidence type="ECO:0000256" key="11">
    <source>
        <dbReference type="SAM" id="MobiDB-lite"/>
    </source>
</evidence>
<evidence type="ECO:0000256" key="9">
    <source>
        <dbReference type="ARBA" id="ARBA00026227"/>
    </source>
</evidence>
<evidence type="ECO:0000256" key="4">
    <source>
        <dbReference type="ARBA" id="ARBA00022816"/>
    </source>
</evidence>
<evidence type="ECO:0000256" key="6">
    <source>
        <dbReference type="ARBA" id="ARBA00023010"/>
    </source>
</evidence>
<dbReference type="InterPro" id="IPR012476">
    <property type="entry name" value="GLE1"/>
</dbReference>
<dbReference type="GO" id="GO:0015031">
    <property type="term" value="P:protein transport"/>
    <property type="evidence" value="ECO:0007669"/>
    <property type="project" value="UniProtKB-KW"/>
</dbReference>
<name>A0A162N4Q5_CORDF</name>
<evidence type="ECO:0000256" key="3">
    <source>
        <dbReference type="ARBA" id="ARBA00022448"/>
    </source>
</evidence>
<feature type="region of interest" description="Disordered" evidence="11">
    <location>
        <begin position="89"/>
        <end position="211"/>
    </location>
</feature>
<keyword evidence="8" id="KW-0539">Nucleus</keyword>
<protein>
    <recommendedName>
        <fullName evidence="9">mRNA export factor GLE1</fullName>
    </recommendedName>
    <alternativeName>
        <fullName evidence="10">Nucleoporin GLE1</fullName>
    </alternativeName>
</protein>
<dbReference type="GO" id="GO:0005543">
    <property type="term" value="F:phospholipid binding"/>
    <property type="evidence" value="ECO:0007669"/>
    <property type="project" value="TreeGrafter"/>
</dbReference>